<keyword evidence="2" id="KW-1185">Reference proteome</keyword>
<sequence length="80" mass="8946">MSIILKPRSRSTSSLRNTDGIWVGARPSSCSRFCLVPLLVLSEPGSEIQSCSGLLGLFCLQLTLAYPEQHQLWPRQKHCF</sequence>
<dbReference type="AlphaFoldDB" id="A0A9Q1D6W5"/>
<proteinExistence type="predicted"/>
<accession>A0A9Q1D6W5</accession>
<gene>
    <name evidence="1" type="ORF">COCON_G00165690</name>
</gene>
<organism evidence="1 2">
    <name type="scientific">Conger conger</name>
    <name type="common">Conger eel</name>
    <name type="synonym">Muraena conger</name>
    <dbReference type="NCBI Taxonomy" id="82655"/>
    <lineage>
        <taxon>Eukaryota</taxon>
        <taxon>Metazoa</taxon>
        <taxon>Chordata</taxon>
        <taxon>Craniata</taxon>
        <taxon>Vertebrata</taxon>
        <taxon>Euteleostomi</taxon>
        <taxon>Actinopterygii</taxon>
        <taxon>Neopterygii</taxon>
        <taxon>Teleostei</taxon>
        <taxon>Anguilliformes</taxon>
        <taxon>Congridae</taxon>
        <taxon>Conger</taxon>
    </lineage>
</organism>
<evidence type="ECO:0000313" key="1">
    <source>
        <dbReference type="EMBL" id="KAJ8260846.1"/>
    </source>
</evidence>
<reference evidence="1" key="1">
    <citation type="journal article" date="2023" name="Science">
        <title>Genome structures resolve the early diversification of teleost fishes.</title>
        <authorList>
            <person name="Parey E."/>
            <person name="Louis A."/>
            <person name="Montfort J."/>
            <person name="Bouchez O."/>
            <person name="Roques C."/>
            <person name="Iampietro C."/>
            <person name="Lluch J."/>
            <person name="Castinel A."/>
            <person name="Donnadieu C."/>
            <person name="Desvignes T."/>
            <person name="Floi Bucao C."/>
            <person name="Jouanno E."/>
            <person name="Wen M."/>
            <person name="Mejri S."/>
            <person name="Dirks R."/>
            <person name="Jansen H."/>
            <person name="Henkel C."/>
            <person name="Chen W.J."/>
            <person name="Zahm M."/>
            <person name="Cabau C."/>
            <person name="Klopp C."/>
            <person name="Thompson A.W."/>
            <person name="Robinson-Rechavi M."/>
            <person name="Braasch I."/>
            <person name="Lecointre G."/>
            <person name="Bobe J."/>
            <person name="Postlethwait J.H."/>
            <person name="Berthelot C."/>
            <person name="Roest Crollius H."/>
            <person name="Guiguen Y."/>
        </authorList>
    </citation>
    <scope>NUCLEOTIDE SEQUENCE</scope>
    <source>
        <strain evidence="1">Concon-B</strain>
    </source>
</reference>
<name>A0A9Q1D6W5_CONCO</name>
<dbReference type="EMBL" id="JAFJMO010000012">
    <property type="protein sequence ID" value="KAJ8260846.1"/>
    <property type="molecule type" value="Genomic_DNA"/>
</dbReference>
<comment type="caution">
    <text evidence="1">The sequence shown here is derived from an EMBL/GenBank/DDBJ whole genome shotgun (WGS) entry which is preliminary data.</text>
</comment>
<protein>
    <submittedName>
        <fullName evidence="1">Uncharacterized protein</fullName>
    </submittedName>
</protein>
<evidence type="ECO:0000313" key="2">
    <source>
        <dbReference type="Proteomes" id="UP001152803"/>
    </source>
</evidence>
<dbReference type="Proteomes" id="UP001152803">
    <property type="component" value="Unassembled WGS sequence"/>
</dbReference>